<dbReference type="InterPro" id="IPR003594">
    <property type="entry name" value="HATPase_dom"/>
</dbReference>
<dbReference type="PROSITE" id="PS50112">
    <property type="entry name" value="PAS"/>
    <property type="match status" value="1"/>
</dbReference>
<dbReference type="AlphaFoldDB" id="A0A7T0C073"/>
<dbReference type="SUPFAM" id="SSF47384">
    <property type="entry name" value="Homodimeric domain of signal transducing histidine kinase"/>
    <property type="match status" value="1"/>
</dbReference>
<dbReference type="GO" id="GO:0005524">
    <property type="term" value="F:ATP binding"/>
    <property type="evidence" value="ECO:0007669"/>
    <property type="project" value="UniProtKB-KW"/>
</dbReference>
<dbReference type="PANTHER" id="PTHR43047:SF72">
    <property type="entry name" value="OSMOSENSING HISTIDINE PROTEIN KINASE SLN1"/>
    <property type="match status" value="1"/>
</dbReference>
<dbReference type="Gene3D" id="3.40.50.2300">
    <property type="match status" value="1"/>
</dbReference>
<evidence type="ECO:0000259" key="15">
    <source>
        <dbReference type="PROSITE" id="PS50110"/>
    </source>
</evidence>
<dbReference type="GO" id="GO:0006355">
    <property type="term" value="P:regulation of DNA-templated transcription"/>
    <property type="evidence" value="ECO:0007669"/>
    <property type="project" value="InterPro"/>
</dbReference>
<evidence type="ECO:0000256" key="3">
    <source>
        <dbReference type="ARBA" id="ARBA00012438"/>
    </source>
</evidence>
<evidence type="ECO:0000259" key="16">
    <source>
        <dbReference type="PROSITE" id="PS50112"/>
    </source>
</evidence>
<dbReference type="PRINTS" id="PR00344">
    <property type="entry name" value="BCTRLSENSOR"/>
</dbReference>
<evidence type="ECO:0000256" key="5">
    <source>
        <dbReference type="ARBA" id="ARBA00022553"/>
    </source>
</evidence>
<dbReference type="PROSITE" id="PS00889">
    <property type="entry name" value="CNMP_BINDING_2"/>
    <property type="match status" value="1"/>
</dbReference>
<gene>
    <name evidence="17" type="ORF">G3M78_01540</name>
</gene>
<dbReference type="SMART" id="SM00091">
    <property type="entry name" value="PAS"/>
    <property type="match status" value="1"/>
</dbReference>
<dbReference type="InterPro" id="IPR036890">
    <property type="entry name" value="HATPase_C_sf"/>
</dbReference>
<dbReference type="PANTHER" id="PTHR43047">
    <property type="entry name" value="TWO-COMPONENT HISTIDINE PROTEIN KINASE"/>
    <property type="match status" value="1"/>
</dbReference>
<dbReference type="Pfam" id="PF02518">
    <property type="entry name" value="HATPase_c"/>
    <property type="match status" value="1"/>
</dbReference>
<evidence type="ECO:0000259" key="13">
    <source>
        <dbReference type="PROSITE" id="PS50042"/>
    </source>
</evidence>
<dbReference type="NCBIfam" id="TIGR00229">
    <property type="entry name" value="sensory_box"/>
    <property type="match status" value="1"/>
</dbReference>
<dbReference type="Pfam" id="PF00989">
    <property type="entry name" value="PAS"/>
    <property type="match status" value="1"/>
</dbReference>
<keyword evidence="11" id="KW-0472">Membrane</keyword>
<dbReference type="Pfam" id="PF00512">
    <property type="entry name" value="HisKA"/>
    <property type="match status" value="1"/>
</dbReference>
<dbReference type="InterPro" id="IPR003661">
    <property type="entry name" value="HisK_dim/P_dom"/>
</dbReference>
<dbReference type="InterPro" id="IPR005467">
    <property type="entry name" value="His_kinase_dom"/>
</dbReference>
<dbReference type="Gene3D" id="1.10.287.130">
    <property type="match status" value="1"/>
</dbReference>
<proteinExistence type="predicted"/>
<dbReference type="GO" id="GO:0005886">
    <property type="term" value="C:plasma membrane"/>
    <property type="evidence" value="ECO:0007669"/>
    <property type="project" value="UniProtKB-SubCell"/>
</dbReference>
<keyword evidence="5 12" id="KW-0597">Phosphoprotein</keyword>
<dbReference type="SUPFAM" id="SSF55785">
    <property type="entry name" value="PYP-like sensor domain (PAS domain)"/>
    <property type="match status" value="1"/>
</dbReference>
<keyword evidence="9" id="KW-0067">ATP-binding</keyword>
<evidence type="ECO:0000256" key="11">
    <source>
        <dbReference type="ARBA" id="ARBA00023136"/>
    </source>
</evidence>
<dbReference type="PROSITE" id="PS50110">
    <property type="entry name" value="RESPONSE_REGULATORY"/>
    <property type="match status" value="1"/>
</dbReference>
<dbReference type="GO" id="GO:0000155">
    <property type="term" value="F:phosphorelay sensor kinase activity"/>
    <property type="evidence" value="ECO:0007669"/>
    <property type="project" value="InterPro"/>
</dbReference>
<feature type="domain" description="Histidine kinase" evidence="14">
    <location>
        <begin position="345"/>
        <end position="564"/>
    </location>
</feature>
<keyword evidence="10" id="KW-0902">Two-component regulatory system</keyword>
<evidence type="ECO:0000256" key="6">
    <source>
        <dbReference type="ARBA" id="ARBA00022679"/>
    </source>
</evidence>
<dbReference type="InterPro" id="IPR018488">
    <property type="entry name" value="cNMP-bd_CS"/>
</dbReference>
<dbReference type="GO" id="GO:0009927">
    <property type="term" value="F:histidine phosphotransfer kinase activity"/>
    <property type="evidence" value="ECO:0007669"/>
    <property type="project" value="TreeGrafter"/>
</dbReference>
<dbReference type="PROSITE" id="PS50109">
    <property type="entry name" value="HIS_KIN"/>
    <property type="match status" value="1"/>
</dbReference>
<keyword evidence="7" id="KW-0547">Nucleotide-binding</keyword>
<evidence type="ECO:0000313" key="18">
    <source>
        <dbReference type="Proteomes" id="UP000594464"/>
    </source>
</evidence>
<organism evidence="17 18">
    <name type="scientific">Candidatus Nitrohelix vancouverensis</name>
    <dbReference type="NCBI Taxonomy" id="2705534"/>
    <lineage>
        <taxon>Bacteria</taxon>
        <taxon>Pseudomonadati</taxon>
        <taxon>Nitrospinota/Tectimicrobiota group</taxon>
        <taxon>Nitrospinota</taxon>
        <taxon>Nitrospinia</taxon>
        <taxon>Nitrospinales</taxon>
        <taxon>Nitrospinaceae</taxon>
        <taxon>Candidatus Nitrohelix</taxon>
    </lineage>
</organism>
<dbReference type="SMART" id="SM00100">
    <property type="entry name" value="cNMP"/>
    <property type="match status" value="1"/>
</dbReference>
<feature type="modified residue" description="4-aspartylphosphate" evidence="12">
    <location>
        <position position="644"/>
    </location>
</feature>
<dbReference type="InterPro" id="IPR011006">
    <property type="entry name" value="CheY-like_superfamily"/>
</dbReference>
<dbReference type="InterPro" id="IPR035965">
    <property type="entry name" value="PAS-like_dom_sf"/>
</dbReference>
<dbReference type="Pfam" id="PF00072">
    <property type="entry name" value="Response_reg"/>
    <property type="match status" value="1"/>
</dbReference>
<comment type="subcellular location">
    <subcellularLocation>
        <location evidence="2">Cell membrane</location>
    </subcellularLocation>
</comment>
<dbReference type="Pfam" id="PF00027">
    <property type="entry name" value="cNMP_binding"/>
    <property type="match status" value="1"/>
</dbReference>
<dbReference type="FunFam" id="3.30.565.10:FF:000023">
    <property type="entry name" value="PAS domain-containing sensor histidine kinase"/>
    <property type="match status" value="1"/>
</dbReference>
<dbReference type="InterPro" id="IPR001789">
    <property type="entry name" value="Sig_transdc_resp-reg_receiver"/>
</dbReference>
<dbReference type="EMBL" id="CP048620">
    <property type="protein sequence ID" value="QPJ64154.1"/>
    <property type="molecule type" value="Genomic_DNA"/>
</dbReference>
<dbReference type="SUPFAM" id="SSF51206">
    <property type="entry name" value="cAMP-binding domain-like"/>
    <property type="match status" value="1"/>
</dbReference>
<name>A0A7T0C073_9BACT</name>
<dbReference type="InterPro" id="IPR013767">
    <property type="entry name" value="PAS_fold"/>
</dbReference>
<dbReference type="SUPFAM" id="SSF52172">
    <property type="entry name" value="CheY-like"/>
    <property type="match status" value="1"/>
</dbReference>
<feature type="domain" description="PAS" evidence="16">
    <location>
        <begin position="148"/>
        <end position="217"/>
    </location>
</feature>
<keyword evidence="8" id="KW-0418">Kinase</keyword>
<comment type="catalytic activity">
    <reaction evidence="1">
        <text>ATP + protein L-histidine = ADP + protein N-phospho-L-histidine.</text>
        <dbReference type="EC" id="2.7.13.3"/>
    </reaction>
</comment>
<evidence type="ECO:0000256" key="4">
    <source>
        <dbReference type="ARBA" id="ARBA00022475"/>
    </source>
</evidence>
<sequence>MTNYNFLKILKKIPFLNVLGDVELERLLLDCRTVTIAPEQVFFEEGETGDCMFVILSGQLEIYKENKKIADRGPGEFFGEMALVDSEPRSASVRAITDSELLEINKNEFGWIFNSHPQVALEILKTTLFRHRNDLTTIDWSFKELKTTEQLYRGIVETVSDIILQVSPDHKIVFANSAVRQLNYEPEELLGRPLKDIINEEDHGTVIPKLTTKRSGERTTANLEITVTSNRASNKPPQDLTLLLNAFGLWDIPDEKLKRSKSEKKFIGTLITGRDITERKRAEIKLKEAHDALEQRVLERTAQLAESNQSLKDEIRKHLRTLDDLNKAKIEAETANRAKTDFLSRMSHELRTPMNSVIGYSQLLMDSEGEWTSDQHSEVQRIYDSGNHLMLLINDILDLTHIEAGRLELALEDVQINGSLEEAISVIMPLASNKQIKITSNLKDRDPILVQCDPTRIMQVWLNLLSNAVKYNYPKGNIEIQVDVVNAKTAAIHIKDTGPGISQEEKNKIFEPFNRLHTPGLQEEGTGIGLTITKNLIELMNGSISVESKMNVGSCFTVTLQLADKTASAVATDSPPPQKADVHRDSEKPEHVKKILCIEDNLAHLQLIKRIITTHTHYEIISASIAKLGIELAQAHQPDLILMDMQLPDIDGIAAFLELQKLEETASIPVIAISANALKTAETEAMDIGFKEYIVKPYQIRHLIETIDNYLAMKTPK</sequence>
<reference evidence="18" key="1">
    <citation type="submission" date="2020-02" db="EMBL/GenBank/DDBJ databases">
        <title>Genomic and physiological characterization of two novel Nitrospinaceae genera.</title>
        <authorList>
            <person name="Mueller A.J."/>
            <person name="Jung M.-Y."/>
            <person name="Strachan C.R."/>
            <person name="Herbold C.W."/>
            <person name="Kirkegaard R.H."/>
            <person name="Daims H."/>
        </authorList>
    </citation>
    <scope>NUCLEOTIDE SEQUENCE [LARGE SCALE GENOMIC DNA]</scope>
</reference>
<evidence type="ECO:0000259" key="14">
    <source>
        <dbReference type="PROSITE" id="PS50109"/>
    </source>
</evidence>
<dbReference type="CDD" id="cd00130">
    <property type="entry name" value="PAS"/>
    <property type="match status" value="1"/>
</dbReference>
<feature type="domain" description="Cyclic nucleotide-binding" evidence="13">
    <location>
        <begin position="15"/>
        <end position="130"/>
    </location>
</feature>
<dbReference type="KEGG" id="nva:G3M78_01540"/>
<dbReference type="CDD" id="cd00038">
    <property type="entry name" value="CAP_ED"/>
    <property type="match status" value="1"/>
</dbReference>
<evidence type="ECO:0000313" key="17">
    <source>
        <dbReference type="EMBL" id="QPJ64154.1"/>
    </source>
</evidence>
<dbReference type="Gene3D" id="3.30.565.10">
    <property type="entry name" value="Histidine kinase-like ATPase, C-terminal domain"/>
    <property type="match status" value="1"/>
</dbReference>
<dbReference type="SMART" id="SM00448">
    <property type="entry name" value="REC"/>
    <property type="match status" value="1"/>
</dbReference>
<dbReference type="PROSITE" id="PS50042">
    <property type="entry name" value="CNMP_BINDING_3"/>
    <property type="match status" value="1"/>
</dbReference>
<evidence type="ECO:0000256" key="7">
    <source>
        <dbReference type="ARBA" id="ARBA00022741"/>
    </source>
</evidence>
<evidence type="ECO:0000256" key="9">
    <source>
        <dbReference type="ARBA" id="ARBA00022840"/>
    </source>
</evidence>
<dbReference type="InterPro" id="IPR036097">
    <property type="entry name" value="HisK_dim/P_sf"/>
</dbReference>
<evidence type="ECO:0000256" key="8">
    <source>
        <dbReference type="ARBA" id="ARBA00022777"/>
    </source>
</evidence>
<dbReference type="Gene3D" id="2.60.120.10">
    <property type="entry name" value="Jelly Rolls"/>
    <property type="match status" value="1"/>
</dbReference>
<dbReference type="InterPro" id="IPR000595">
    <property type="entry name" value="cNMP-bd_dom"/>
</dbReference>
<dbReference type="Gene3D" id="3.30.450.20">
    <property type="entry name" value="PAS domain"/>
    <property type="match status" value="1"/>
</dbReference>
<evidence type="ECO:0000256" key="10">
    <source>
        <dbReference type="ARBA" id="ARBA00023012"/>
    </source>
</evidence>
<dbReference type="SMART" id="SM00387">
    <property type="entry name" value="HATPase_c"/>
    <property type="match status" value="1"/>
</dbReference>
<dbReference type="SMART" id="SM00388">
    <property type="entry name" value="HisKA"/>
    <property type="match status" value="1"/>
</dbReference>
<protein>
    <recommendedName>
        <fullName evidence="3">histidine kinase</fullName>
        <ecNumber evidence="3">2.7.13.3</ecNumber>
    </recommendedName>
</protein>
<evidence type="ECO:0000256" key="2">
    <source>
        <dbReference type="ARBA" id="ARBA00004236"/>
    </source>
</evidence>
<evidence type="ECO:0000256" key="12">
    <source>
        <dbReference type="PROSITE-ProRule" id="PRU00169"/>
    </source>
</evidence>
<dbReference type="InterPro" id="IPR018490">
    <property type="entry name" value="cNMP-bd_dom_sf"/>
</dbReference>
<dbReference type="InterPro" id="IPR014710">
    <property type="entry name" value="RmlC-like_jellyroll"/>
</dbReference>
<keyword evidence="4" id="KW-1003">Cell membrane</keyword>
<dbReference type="InterPro" id="IPR000014">
    <property type="entry name" value="PAS"/>
</dbReference>
<keyword evidence="6" id="KW-0808">Transferase</keyword>
<dbReference type="InterPro" id="IPR004358">
    <property type="entry name" value="Sig_transdc_His_kin-like_C"/>
</dbReference>
<dbReference type="SUPFAM" id="SSF55874">
    <property type="entry name" value="ATPase domain of HSP90 chaperone/DNA topoisomerase II/histidine kinase"/>
    <property type="match status" value="1"/>
</dbReference>
<evidence type="ECO:0000256" key="1">
    <source>
        <dbReference type="ARBA" id="ARBA00000085"/>
    </source>
</evidence>
<feature type="domain" description="Response regulatory" evidence="15">
    <location>
        <begin position="594"/>
        <end position="711"/>
    </location>
</feature>
<dbReference type="Proteomes" id="UP000594464">
    <property type="component" value="Chromosome"/>
</dbReference>
<dbReference type="EC" id="2.7.13.3" evidence="3"/>
<accession>A0A7T0C073</accession>
<dbReference type="CDD" id="cd00082">
    <property type="entry name" value="HisKA"/>
    <property type="match status" value="1"/>
</dbReference>